<dbReference type="InterPro" id="IPR004761">
    <property type="entry name" value="Spore_GerAB"/>
</dbReference>
<dbReference type="Proteomes" id="UP000282076">
    <property type="component" value="Unassembled WGS sequence"/>
</dbReference>
<dbReference type="PANTHER" id="PTHR34975">
    <property type="entry name" value="SPORE GERMINATION PROTEIN A2"/>
    <property type="match status" value="1"/>
</dbReference>
<feature type="transmembrane region" description="Helical" evidence="8">
    <location>
        <begin position="146"/>
        <end position="166"/>
    </location>
</feature>
<evidence type="ECO:0000256" key="1">
    <source>
        <dbReference type="ARBA" id="ARBA00004141"/>
    </source>
</evidence>
<evidence type="ECO:0000313" key="10">
    <source>
        <dbReference type="Proteomes" id="UP000282076"/>
    </source>
</evidence>
<evidence type="ECO:0000256" key="8">
    <source>
        <dbReference type="SAM" id="Phobius"/>
    </source>
</evidence>
<protein>
    <submittedName>
        <fullName evidence="9">Uncharacterized protein</fullName>
    </submittedName>
</protein>
<gene>
    <name evidence="9" type="ORF">D7Z26_01550</name>
</gene>
<comment type="similarity">
    <text evidence="2">Belongs to the amino acid-polyamine-organocation (APC) superfamily. Spore germination protein (SGP) (TC 2.A.3.9) family.</text>
</comment>
<keyword evidence="3" id="KW-0813">Transport</keyword>
<keyword evidence="4" id="KW-0309">Germination</keyword>
<name>A0A494YD47_9BACL</name>
<accession>A0A494YD47</accession>
<evidence type="ECO:0000256" key="3">
    <source>
        <dbReference type="ARBA" id="ARBA00022448"/>
    </source>
</evidence>
<comment type="caution">
    <text evidence="9">The sequence shown here is derived from an EMBL/GenBank/DDBJ whole genome shotgun (WGS) entry which is preliminary data.</text>
</comment>
<sequence>MKNPSAFTGYEMLAIQMLFSGAAAGFIYPSFLIRSTEGAYWIPIAVWTAGALLSSWLYSRMLARLEGRKLVSAIRSSVGLVWTSVLFLPVILFLIGALIVMLRAYSEIITMTMLPTTPISFLNGMLLSSAALALAGIMPIIRAARVFFLMASLFTLALLIIGFSDVNWTLGTPWFRTNGDFLLDNRFYAGSFLWMGFAITSLIGPYTMQSARGAWRSYALALICALPMIAGYVYLPVLTFGRDLSQRLTFPFVTKMDTIYHYWIIFDNLTAIFVSVTMLYVLLIMALKLHALGDTVKTLMPKAKNGFIYLGLFIVVYAAATFLPSWRELEHVIILTVGIRLYIMFIFPLLGMAALIVAQRRGGKGRES</sequence>
<feature type="transmembrane region" description="Helical" evidence="8">
    <location>
        <begin position="121"/>
        <end position="141"/>
    </location>
</feature>
<proteinExistence type="inferred from homology"/>
<keyword evidence="10" id="KW-1185">Reference proteome</keyword>
<dbReference type="AlphaFoldDB" id="A0A494YD47"/>
<feature type="transmembrane region" description="Helical" evidence="8">
    <location>
        <begin position="12"/>
        <end position="33"/>
    </location>
</feature>
<keyword evidence="7 8" id="KW-0472">Membrane</keyword>
<feature type="transmembrane region" description="Helical" evidence="8">
    <location>
        <begin position="218"/>
        <end position="240"/>
    </location>
</feature>
<evidence type="ECO:0000256" key="2">
    <source>
        <dbReference type="ARBA" id="ARBA00007998"/>
    </source>
</evidence>
<keyword evidence="6 8" id="KW-1133">Transmembrane helix</keyword>
<reference evidence="9 10" key="1">
    <citation type="submission" date="2018-10" db="EMBL/GenBank/DDBJ databases">
        <title>Cohnella sp. M2MS4P-1, whole genome shotgun sequence.</title>
        <authorList>
            <person name="Tuo L."/>
        </authorList>
    </citation>
    <scope>NUCLEOTIDE SEQUENCE [LARGE SCALE GENOMIC DNA]</scope>
    <source>
        <strain evidence="9 10">M2MS4P-1</strain>
    </source>
</reference>
<keyword evidence="5 8" id="KW-0812">Transmembrane</keyword>
<evidence type="ECO:0000256" key="7">
    <source>
        <dbReference type="ARBA" id="ARBA00023136"/>
    </source>
</evidence>
<feature type="transmembrane region" description="Helical" evidence="8">
    <location>
        <begin position="307"/>
        <end position="326"/>
    </location>
</feature>
<feature type="transmembrane region" description="Helical" evidence="8">
    <location>
        <begin position="332"/>
        <end position="358"/>
    </location>
</feature>
<comment type="subcellular location">
    <subcellularLocation>
        <location evidence="1">Membrane</location>
        <topology evidence="1">Multi-pass membrane protein</topology>
    </subcellularLocation>
</comment>
<dbReference type="Pfam" id="PF03845">
    <property type="entry name" value="Spore_permease"/>
    <property type="match status" value="1"/>
</dbReference>
<dbReference type="GO" id="GO:0016020">
    <property type="term" value="C:membrane"/>
    <property type="evidence" value="ECO:0007669"/>
    <property type="project" value="UniProtKB-SubCell"/>
</dbReference>
<evidence type="ECO:0000313" key="9">
    <source>
        <dbReference type="EMBL" id="RKP58211.1"/>
    </source>
</evidence>
<feature type="transmembrane region" description="Helical" evidence="8">
    <location>
        <begin position="260"/>
        <end position="287"/>
    </location>
</feature>
<dbReference type="PANTHER" id="PTHR34975:SF2">
    <property type="entry name" value="SPORE GERMINATION PROTEIN A2"/>
    <property type="match status" value="1"/>
</dbReference>
<feature type="transmembrane region" description="Helical" evidence="8">
    <location>
        <begin position="79"/>
        <end position="101"/>
    </location>
</feature>
<dbReference type="GO" id="GO:0009847">
    <property type="term" value="P:spore germination"/>
    <property type="evidence" value="ECO:0007669"/>
    <property type="project" value="InterPro"/>
</dbReference>
<evidence type="ECO:0000256" key="5">
    <source>
        <dbReference type="ARBA" id="ARBA00022692"/>
    </source>
</evidence>
<dbReference type="RefSeq" id="WP_120974096.1">
    <property type="nucleotide sequence ID" value="NZ_RBZM01000001.1"/>
</dbReference>
<dbReference type="EMBL" id="RBZM01000001">
    <property type="protein sequence ID" value="RKP58211.1"/>
    <property type="molecule type" value="Genomic_DNA"/>
</dbReference>
<feature type="transmembrane region" description="Helical" evidence="8">
    <location>
        <begin position="39"/>
        <end position="58"/>
    </location>
</feature>
<evidence type="ECO:0000256" key="6">
    <source>
        <dbReference type="ARBA" id="ARBA00022989"/>
    </source>
</evidence>
<feature type="transmembrane region" description="Helical" evidence="8">
    <location>
        <begin position="186"/>
        <end position="206"/>
    </location>
</feature>
<evidence type="ECO:0000256" key="4">
    <source>
        <dbReference type="ARBA" id="ARBA00022544"/>
    </source>
</evidence>
<organism evidence="9 10">
    <name type="scientific">Cohnella endophytica</name>
    <dbReference type="NCBI Taxonomy" id="2419778"/>
    <lineage>
        <taxon>Bacteria</taxon>
        <taxon>Bacillati</taxon>
        <taxon>Bacillota</taxon>
        <taxon>Bacilli</taxon>
        <taxon>Bacillales</taxon>
        <taxon>Paenibacillaceae</taxon>
        <taxon>Cohnella</taxon>
    </lineage>
</organism>
<dbReference type="OrthoDB" id="2531004at2"/>